<organism evidence="7 8">
    <name type="scientific">Peptoniphilus equinus</name>
    <dbReference type="NCBI Taxonomy" id="3016343"/>
    <lineage>
        <taxon>Bacteria</taxon>
        <taxon>Bacillati</taxon>
        <taxon>Bacillota</taxon>
        <taxon>Tissierellia</taxon>
        <taxon>Tissierellales</taxon>
        <taxon>Peptoniphilaceae</taxon>
        <taxon>Peptoniphilus</taxon>
    </lineage>
</organism>
<dbReference type="SMART" id="SM00245">
    <property type="entry name" value="TSPc"/>
    <property type="match status" value="1"/>
</dbReference>
<reference evidence="7 8" key="1">
    <citation type="submission" date="2023-01" db="EMBL/GenBank/DDBJ databases">
        <authorList>
            <person name="Lee S.H."/>
            <person name="Jung H.S."/>
            <person name="Yun J.U."/>
        </authorList>
    </citation>
    <scope>NUCLEOTIDE SEQUENCE [LARGE SCALE GENOMIC DNA]</scope>
    <source>
        <strain evidence="7 8">CBA3646</strain>
    </source>
</reference>
<keyword evidence="3 5" id="KW-0378">Hydrolase</keyword>
<name>A0ABY7QRV7_9FIRM</name>
<evidence type="ECO:0000256" key="4">
    <source>
        <dbReference type="ARBA" id="ARBA00022825"/>
    </source>
</evidence>
<dbReference type="RefSeq" id="WP_271191039.1">
    <property type="nucleotide sequence ID" value="NZ_CP115667.1"/>
</dbReference>
<sequence length="388" mass="42188">MKRFLKLLGIVALLLLTNAATFFVASGGWVTLPRDRFDQIAALENFVRQNHLYDVTDEQLRIGELKGVVASLGDPYSEYYTKEEFEQLLETTTGKFYGIGVVITKGEDNLITVISPVKGSPAYEAGIRSGDKIIKVNGEDYTADQLEEASDVMKGDRGTTVNVTVLRPQTNDTMDLDIARDEIQMDTVLPGTVDGVSYIGISQFDELTADSFKKALGSVSSDGFILDLRGNPGGVVDTAAEIADMLLGQGIIVYAEGRDGKRDFEFNSDAAQYDKPMVVLIDEGSASASELLAGALKDHDRAKLVGTKSFGKGIVQAARRLPNGDGLKLTTSEYFLPNGETIHKKGIEPDVVVERGAEVKGLGIDYYDEDVQLQKAVELLKEEINAQK</sequence>
<dbReference type="SUPFAM" id="SSF50156">
    <property type="entry name" value="PDZ domain-like"/>
    <property type="match status" value="1"/>
</dbReference>
<dbReference type="CDD" id="cd07560">
    <property type="entry name" value="Peptidase_S41_CPP"/>
    <property type="match status" value="1"/>
</dbReference>
<dbReference type="SUPFAM" id="SSF52096">
    <property type="entry name" value="ClpP/crotonase"/>
    <property type="match status" value="1"/>
</dbReference>
<dbReference type="PROSITE" id="PS50106">
    <property type="entry name" value="PDZ"/>
    <property type="match status" value="1"/>
</dbReference>
<feature type="domain" description="PDZ" evidence="6">
    <location>
        <begin position="85"/>
        <end position="154"/>
    </location>
</feature>
<dbReference type="Gene3D" id="3.30.750.44">
    <property type="match status" value="1"/>
</dbReference>
<dbReference type="EMBL" id="CP115667">
    <property type="protein sequence ID" value="WBW49509.1"/>
    <property type="molecule type" value="Genomic_DNA"/>
</dbReference>
<keyword evidence="2 5" id="KW-0645">Protease</keyword>
<dbReference type="PANTHER" id="PTHR32060:SF30">
    <property type="entry name" value="CARBOXY-TERMINAL PROCESSING PROTEASE CTPA"/>
    <property type="match status" value="1"/>
</dbReference>
<dbReference type="InterPro" id="IPR029045">
    <property type="entry name" value="ClpP/crotonase-like_dom_sf"/>
</dbReference>
<dbReference type="Gene3D" id="3.90.226.10">
    <property type="entry name" value="2-enoyl-CoA Hydratase, Chain A, domain 1"/>
    <property type="match status" value="1"/>
</dbReference>
<dbReference type="PANTHER" id="PTHR32060">
    <property type="entry name" value="TAIL-SPECIFIC PROTEASE"/>
    <property type="match status" value="1"/>
</dbReference>
<accession>A0ABY7QRV7</accession>
<dbReference type="InterPro" id="IPR036034">
    <property type="entry name" value="PDZ_sf"/>
</dbReference>
<dbReference type="InterPro" id="IPR004447">
    <property type="entry name" value="Peptidase_S41A"/>
</dbReference>
<keyword evidence="8" id="KW-1185">Reference proteome</keyword>
<gene>
    <name evidence="7" type="ORF">O6R05_05735</name>
</gene>
<evidence type="ECO:0000259" key="6">
    <source>
        <dbReference type="PROSITE" id="PS50106"/>
    </source>
</evidence>
<dbReference type="SMART" id="SM00228">
    <property type="entry name" value="PDZ"/>
    <property type="match status" value="1"/>
</dbReference>
<dbReference type="InterPro" id="IPR001478">
    <property type="entry name" value="PDZ"/>
</dbReference>
<evidence type="ECO:0000256" key="1">
    <source>
        <dbReference type="ARBA" id="ARBA00009179"/>
    </source>
</evidence>
<dbReference type="Pfam" id="PF03572">
    <property type="entry name" value="Peptidase_S41"/>
    <property type="match status" value="1"/>
</dbReference>
<evidence type="ECO:0000313" key="8">
    <source>
        <dbReference type="Proteomes" id="UP001210339"/>
    </source>
</evidence>
<dbReference type="NCBIfam" id="TIGR00225">
    <property type="entry name" value="prc"/>
    <property type="match status" value="1"/>
</dbReference>
<evidence type="ECO:0000313" key="7">
    <source>
        <dbReference type="EMBL" id="WBW49509.1"/>
    </source>
</evidence>
<dbReference type="InterPro" id="IPR005151">
    <property type="entry name" value="Tail-specific_protease"/>
</dbReference>
<dbReference type="Proteomes" id="UP001210339">
    <property type="component" value="Chromosome"/>
</dbReference>
<dbReference type="Gene3D" id="2.30.42.10">
    <property type="match status" value="1"/>
</dbReference>
<evidence type="ECO:0000256" key="3">
    <source>
        <dbReference type="ARBA" id="ARBA00022801"/>
    </source>
</evidence>
<comment type="similarity">
    <text evidence="1 5">Belongs to the peptidase S41A family.</text>
</comment>
<keyword evidence="4 5" id="KW-0720">Serine protease</keyword>
<protein>
    <submittedName>
        <fullName evidence="7">S41 family peptidase</fullName>
    </submittedName>
</protein>
<dbReference type="Pfam" id="PF17820">
    <property type="entry name" value="PDZ_6"/>
    <property type="match status" value="1"/>
</dbReference>
<dbReference type="CDD" id="cd06782">
    <property type="entry name" value="cpPDZ_CPP-like"/>
    <property type="match status" value="1"/>
</dbReference>
<evidence type="ECO:0000256" key="5">
    <source>
        <dbReference type="RuleBase" id="RU004404"/>
    </source>
</evidence>
<proteinExistence type="inferred from homology"/>
<evidence type="ECO:0000256" key="2">
    <source>
        <dbReference type="ARBA" id="ARBA00022670"/>
    </source>
</evidence>
<dbReference type="InterPro" id="IPR041489">
    <property type="entry name" value="PDZ_6"/>
</dbReference>